<dbReference type="InterPro" id="IPR044492">
    <property type="entry name" value="P_typ_ATPase_HD_dom"/>
</dbReference>
<feature type="transmembrane region" description="Helical" evidence="10">
    <location>
        <begin position="699"/>
        <end position="720"/>
    </location>
</feature>
<keyword evidence="3 10" id="KW-0812">Transmembrane</keyword>
<dbReference type="SUPFAM" id="SSF81660">
    <property type="entry name" value="Metal cation-transporting ATPase, ATP-binding domain N"/>
    <property type="match status" value="1"/>
</dbReference>
<dbReference type="SUPFAM" id="SSF81665">
    <property type="entry name" value="Calcium ATPase, transmembrane domain M"/>
    <property type="match status" value="1"/>
</dbReference>
<gene>
    <name evidence="12" type="ORF">FNC33_06630</name>
</gene>
<dbReference type="PROSITE" id="PS00154">
    <property type="entry name" value="ATPASE_E1_E2"/>
    <property type="match status" value="1"/>
</dbReference>
<proteinExistence type="inferred from homology"/>
<dbReference type="InterPro" id="IPR008250">
    <property type="entry name" value="ATPase_P-typ_transduc_dom_A_sf"/>
</dbReference>
<feature type="transmembrane region" description="Helical" evidence="10">
    <location>
        <begin position="361"/>
        <end position="390"/>
    </location>
</feature>
<dbReference type="GO" id="GO:0016463">
    <property type="term" value="F:P-type zinc transporter activity"/>
    <property type="evidence" value="ECO:0007669"/>
    <property type="project" value="UniProtKB-EC"/>
</dbReference>
<dbReference type="RefSeq" id="WP_003038426.1">
    <property type="nucleotide sequence ID" value="NZ_VJEZ01000008.1"/>
</dbReference>
<dbReference type="Pfam" id="PF00122">
    <property type="entry name" value="E1-E2_ATPase"/>
    <property type="match status" value="1"/>
</dbReference>
<comment type="subcellular location">
    <subcellularLocation>
        <location evidence="10">Cell membrane</location>
    </subcellularLocation>
    <subcellularLocation>
        <location evidence="1">Membrane</location>
    </subcellularLocation>
</comment>
<keyword evidence="7 10" id="KW-0472">Membrane</keyword>
<keyword evidence="6 10" id="KW-1133">Transmembrane helix</keyword>
<feature type="domain" description="P-type ATPase A" evidence="11">
    <location>
        <begin position="213"/>
        <end position="315"/>
    </location>
</feature>
<dbReference type="GO" id="GO:0046872">
    <property type="term" value="F:metal ion binding"/>
    <property type="evidence" value="ECO:0007669"/>
    <property type="project" value="UniProtKB-KW"/>
</dbReference>
<evidence type="ECO:0000256" key="2">
    <source>
        <dbReference type="ARBA" id="ARBA00006024"/>
    </source>
</evidence>
<dbReference type="AlphaFoldDB" id="A0A6I4RYF3"/>
<dbReference type="GO" id="GO:0005524">
    <property type="term" value="F:ATP binding"/>
    <property type="evidence" value="ECO:0007669"/>
    <property type="project" value="UniProtKB-UniRule"/>
</dbReference>
<dbReference type="PANTHER" id="PTHR48085:SF5">
    <property type="entry name" value="CADMIUM_ZINC-TRANSPORTING ATPASE HMA4-RELATED"/>
    <property type="match status" value="1"/>
</dbReference>
<dbReference type="InterPro" id="IPR018303">
    <property type="entry name" value="ATPase_P-typ_P_site"/>
</dbReference>
<protein>
    <recommendedName>
        <fullName evidence="8">P-type Zn(2+) transporter</fullName>
        <ecNumber evidence="8">7.2.2.12</ecNumber>
    </recommendedName>
</protein>
<evidence type="ECO:0000256" key="3">
    <source>
        <dbReference type="ARBA" id="ARBA00022692"/>
    </source>
</evidence>
<dbReference type="Gene3D" id="2.70.150.10">
    <property type="entry name" value="Calcium-transporting ATPase, cytoplasmic transduction domain A"/>
    <property type="match status" value="1"/>
</dbReference>
<dbReference type="InterPro" id="IPR023214">
    <property type="entry name" value="HAD_sf"/>
</dbReference>
<dbReference type="GO" id="GO:0005886">
    <property type="term" value="C:plasma membrane"/>
    <property type="evidence" value="ECO:0007669"/>
    <property type="project" value="UniProtKB-SubCell"/>
</dbReference>
<dbReference type="Gene3D" id="3.40.1110.10">
    <property type="entry name" value="Calcium-transporting ATPase, cytoplasmic domain N"/>
    <property type="match status" value="1"/>
</dbReference>
<evidence type="ECO:0000256" key="6">
    <source>
        <dbReference type="ARBA" id="ARBA00022989"/>
    </source>
</evidence>
<dbReference type="SFLD" id="SFLDF00027">
    <property type="entry name" value="p-type_atpase"/>
    <property type="match status" value="1"/>
</dbReference>
<dbReference type="GO" id="GO:0016887">
    <property type="term" value="F:ATP hydrolysis activity"/>
    <property type="evidence" value="ECO:0007669"/>
    <property type="project" value="InterPro"/>
</dbReference>
<feature type="transmembrane region" description="Helical" evidence="10">
    <location>
        <begin position="160"/>
        <end position="177"/>
    </location>
</feature>
<dbReference type="InterPro" id="IPR051014">
    <property type="entry name" value="Cation_Transport_ATPase_IB"/>
</dbReference>
<keyword evidence="4 10" id="KW-0479">Metal-binding</keyword>
<keyword evidence="10" id="KW-1003">Cell membrane</keyword>
<dbReference type="InterPro" id="IPR001757">
    <property type="entry name" value="P_typ_ATPase"/>
</dbReference>
<dbReference type="PANTHER" id="PTHR48085">
    <property type="entry name" value="CADMIUM/ZINC-TRANSPORTING ATPASE HMA2-RELATED"/>
    <property type="match status" value="1"/>
</dbReference>
<comment type="caution">
    <text evidence="12">The sequence shown here is derived from an EMBL/GenBank/DDBJ whole genome shotgun (WGS) entry which is preliminary data.</text>
</comment>
<feature type="transmembrane region" description="Helical" evidence="10">
    <location>
        <begin position="183"/>
        <end position="201"/>
    </location>
</feature>
<feature type="transmembrane region" description="Helical" evidence="10">
    <location>
        <begin position="676"/>
        <end position="693"/>
    </location>
</feature>
<dbReference type="EMBL" id="VJEZ01000008">
    <property type="protein sequence ID" value="MWZ40210.1"/>
    <property type="molecule type" value="Genomic_DNA"/>
</dbReference>
<dbReference type="InterPro" id="IPR036412">
    <property type="entry name" value="HAD-like_sf"/>
</dbReference>
<dbReference type="FunFam" id="2.70.150.10:FF:000002">
    <property type="entry name" value="Copper-transporting ATPase 1, putative"/>
    <property type="match status" value="1"/>
</dbReference>
<name>A0A6I4RYF3_FRATU</name>
<evidence type="ECO:0000313" key="12">
    <source>
        <dbReference type="EMBL" id="MWZ40210.1"/>
    </source>
</evidence>
<keyword evidence="5" id="KW-1278">Translocase</keyword>
<evidence type="ECO:0000256" key="9">
    <source>
        <dbReference type="ARBA" id="ARBA00047308"/>
    </source>
</evidence>
<evidence type="ECO:0000256" key="8">
    <source>
        <dbReference type="ARBA" id="ARBA00039097"/>
    </source>
</evidence>
<comment type="similarity">
    <text evidence="2 10">Belongs to the cation transport ATPase (P-type) (TC 3.A.3) family. Type IB subfamily.</text>
</comment>
<dbReference type="SUPFAM" id="SSF81653">
    <property type="entry name" value="Calcium ATPase, transduction domain A"/>
    <property type="match status" value="1"/>
</dbReference>
<evidence type="ECO:0000256" key="7">
    <source>
        <dbReference type="ARBA" id="ARBA00023136"/>
    </source>
</evidence>
<dbReference type="InterPro" id="IPR023299">
    <property type="entry name" value="ATPase_P-typ_cyto_dom_N"/>
</dbReference>
<dbReference type="SFLD" id="SFLDG00002">
    <property type="entry name" value="C1.7:_P-type_atpase_like"/>
    <property type="match status" value="1"/>
</dbReference>
<reference evidence="12 13" key="1">
    <citation type="submission" date="2019-06" db="EMBL/GenBank/DDBJ databases">
        <title>Phylogeography and genetic diversity of Francisella tularensis subsp. holarctica in France (1947-2018).</title>
        <authorList>
            <person name="Kevin M."/>
            <person name="Madani N."/>
            <person name="Maurin M."/>
        </authorList>
    </citation>
    <scope>NUCLEOTIDE SEQUENCE [LARGE SCALE GENOMIC DNA]</scope>
    <source>
        <strain evidence="12 13">ATCC 15482</strain>
    </source>
</reference>
<dbReference type="InterPro" id="IPR036163">
    <property type="entry name" value="HMA_dom_sf"/>
</dbReference>
<dbReference type="InterPro" id="IPR027256">
    <property type="entry name" value="P-typ_ATPase_IB"/>
</dbReference>
<evidence type="ECO:0000256" key="1">
    <source>
        <dbReference type="ARBA" id="ARBA00004370"/>
    </source>
</evidence>
<dbReference type="InterPro" id="IPR023298">
    <property type="entry name" value="ATPase_P-typ_TM_dom_sf"/>
</dbReference>
<keyword evidence="10" id="KW-0547">Nucleotide-binding</keyword>
<evidence type="ECO:0000256" key="10">
    <source>
        <dbReference type="RuleBase" id="RU362081"/>
    </source>
</evidence>
<dbReference type="NCBIfam" id="TIGR01494">
    <property type="entry name" value="ATPase_P-type"/>
    <property type="match status" value="1"/>
</dbReference>
<sequence length="721" mass="78410">MSNKQQYLNFKVYGLDCIEEVNIIKKALSKKVAEEYMQFDLLNGKLSINASGISTKEIIALINKSGLKASTWDQYISKNHDTNFYSKYSRLITTITSGMFIVFGYVYHGLTAGFIDAFVANDSSTQLTPLISQISYLLAILFGSWFVIPKALASLKRFSADMNLLMLIAIVGAIIIGQHFEAAIVSFLFAFSLLLESWSVSNARKAITKLMQLTPDKALVYCCHDKQFEEKPIAEINIGKRVLIKPGQRIPLDGIIIKGSGYINQAPITGESIPVEKTINDEVFAGSINGSSSIEIKTTKTADNSSVAKIIQAIEHAQTKRSKAEKWVDKFARIYTPTMIALALLIAILPPLLLGQDWLKWIYQALVILVIACPCALVISTPISIVSSLAKAARNGILIKGGEFIEIPATLKAIAFDKTGTLTLGQPTITEIFVAENFSEQYLITIAASLESSVDHPIAKAVLDYATNDNIVFTAASNTQVIIGKGVTGEIDNNSFWLGNHAFAHEKQLCNNSLLHKKATQLADSGLTLIFVGNSKDIIGIIAIQDKIKANINICLKQLKNLGIMQTIMLTGDNTATAKAIATQAEIDEFYAELLPQDKVTKVEELVNNYASVAMVGDGINDAPALATANLGIAMAAIGNDIAIETADIALMSDDIAKLPWLIKHSKRTLSIIKQNISFAIAIKVIFISLAVFDLATLWMAIAADMGATLIVIINSLRLLK</sequence>
<dbReference type="PRINTS" id="PR00119">
    <property type="entry name" value="CATATPASE"/>
</dbReference>
<comment type="catalytic activity">
    <reaction evidence="9">
        <text>Zn(2+)(in) + ATP + H2O = Zn(2+)(out) + ADP + phosphate + H(+)</text>
        <dbReference type="Rhea" id="RHEA:20621"/>
        <dbReference type="ChEBI" id="CHEBI:15377"/>
        <dbReference type="ChEBI" id="CHEBI:15378"/>
        <dbReference type="ChEBI" id="CHEBI:29105"/>
        <dbReference type="ChEBI" id="CHEBI:30616"/>
        <dbReference type="ChEBI" id="CHEBI:43474"/>
        <dbReference type="ChEBI" id="CHEBI:456216"/>
        <dbReference type="EC" id="7.2.2.12"/>
    </reaction>
</comment>
<dbReference type="Pfam" id="PF00702">
    <property type="entry name" value="Hydrolase"/>
    <property type="match status" value="1"/>
</dbReference>
<evidence type="ECO:0000256" key="5">
    <source>
        <dbReference type="ARBA" id="ARBA00022967"/>
    </source>
</evidence>
<dbReference type="EC" id="7.2.2.12" evidence="8"/>
<dbReference type="NCBIfam" id="TIGR01525">
    <property type="entry name" value="ATPase-IB_hvy"/>
    <property type="match status" value="1"/>
</dbReference>
<feature type="transmembrane region" description="Helical" evidence="10">
    <location>
        <begin position="88"/>
        <end position="107"/>
    </location>
</feature>
<evidence type="ECO:0000259" key="11">
    <source>
        <dbReference type="Pfam" id="PF00122"/>
    </source>
</evidence>
<evidence type="ECO:0000256" key="4">
    <source>
        <dbReference type="ARBA" id="ARBA00022723"/>
    </source>
</evidence>
<dbReference type="InterPro" id="IPR059000">
    <property type="entry name" value="ATPase_P-type_domA"/>
</dbReference>
<evidence type="ECO:0000313" key="13">
    <source>
        <dbReference type="Proteomes" id="UP000469081"/>
    </source>
</evidence>
<keyword evidence="10" id="KW-0067">ATP-binding</keyword>
<dbReference type="SUPFAM" id="SSF56784">
    <property type="entry name" value="HAD-like"/>
    <property type="match status" value="1"/>
</dbReference>
<feature type="transmembrane region" description="Helical" evidence="10">
    <location>
        <begin position="127"/>
        <end position="148"/>
    </location>
</feature>
<dbReference type="SUPFAM" id="SSF55008">
    <property type="entry name" value="HMA, heavy metal-associated domain"/>
    <property type="match status" value="1"/>
</dbReference>
<dbReference type="Gene3D" id="3.40.50.1000">
    <property type="entry name" value="HAD superfamily/HAD-like"/>
    <property type="match status" value="1"/>
</dbReference>
<dbReference type="PRINTS" id="PR00941">
    <property type="entry name" value="CDATPASE"/>
</dbReference>
<accession>A0A6I4RYF3</accession>
<dbReference type="Proteomes" id="UP000469081">
    <property type="component" value="Unassembled WGS sequence"/>
</dbReference>
<dbReference type="SFLD" id="SFLDS00003">
    <property type="entry name" value="Haloacid_Dehalogenase"/>
    <property type="match status" value="1"/>
</dbReference>
<feature type="transmembrane region" description="Helical" evidence="10">
    <location>
        <begin position="331"/>
        <end position="349"/>
    </location>
</feature>
<organism evidence="12 13">
    <name type="scientific">Francisella tularensis</name>
    <dbReference type="NCBI Taxonomy" id="263"/>
    <lineage>
        <taxon>Bacteria</taxon>
        <taxon>Pseudomonadati</taxon>
        <taxon>Pseudomonadota</taxon>
        <taxon>Gammaproteobacteria</taxon>
        <taxon>Thiotrichales</taxon>
        <taxon>Francisellaceae</taxon>
        <taxon>Francisella</taxon>
    </lineage>
</organism>